<dbReference type="SMART" id="SM00345">
    <property type="entry name" value="HTH_GNTR"/>
    <property type="match status" value="1"/>
</dbReference>
<dbReference type="InterPro" id="IPR028978">
    <property type="entry name" value="Chorismate_lyase_/UTRA_dom_sf"/>
</dbReference>
<dbReference type="PRINTS" id="PR00035">
    <property type="entry name" value="HTHGNTR"/>
</dbReference>
<dbReference type="GO" id="GO:0003700">
    <property type="term" value="F:DNA-binding transcription factor activity"/>
    <property type="evidence" value="ECO:0007669"/>
    <property type="project" value="InterPro"/>
</dbReference>
<dbReference type="InterPro" id="IPR036388">
    <property type="entry name" value="WH-like_DNA-bd_sf"/>
</dbReference>
<dbReference type="PANTHER" id="PTHR44846">
    <property type="entry name" value="MANNOSYL-D-GLYCERATE TRANSPORT/METABOLISM SYSTEM REPRESSOR MNGR-RELATED"/>
    <property type="match status" value="1"/>
</dbReference>
<keyword evidence="2" id="KW-0238">DNA-binding</keyword>
<evidence type="ECO:0000256" key="3">
    <source>
        <dbReference type="ARBA" id="ARBA00023163"/>
    </source>
</evidence>
<sequence length="243" mass="27940">MRKVVKNSPIPIYAQLQDIITEMIENDELQPHDPIPTEHEFCQIQQISRMTVRTAIMTLVNEGILYREQGKGTFVADKKPKYQLSGLKGLTEGMEELGYCVETKILSFQLVPCSKVESSIIGLADGQKAIEVKRLRIVDGEPYAIETVLLHPAQCPNLTRNLIENTSLYDVLRHQYGLIPHYSKQIVEPVRLNTFEKNTFHLANDSLGLLFKRTTYTKEDKVIEFTKSVYRIDKHKFEMVLKM</sequence>
<reference evidence="5 6" key="1">
    <citation type="submission" date="2018-05" db="EMBL/GenBank/DDBJ databases">
        <title>Genomic Encyclopedia of Type Strains, Phase IV (KMG-IV): sequencing the most valuable type-strain genomes for metagenomic binning, comparative biology and taxonomic classification.</title>
        <authorList>
            <person name="Goeker M."/>
        </authorList>
    </citation>
    <scope>NUCLEOTIDE SEQUENCE [LARGE SCALE GENOMIC DNA]</scope>
    <source>
        <strain evidence="5 6">DSM 28556</strain>
    </source>
</reference>
<dbReference type="Proteomes" id="UP000247978">
    <property type="component" value="Unassembled WGS sequence"/>
</dbReference>
<dbReference type="AlphaFoldDB" id="A0A2V3W7M7"/>
<dbReference type="PROSITE" id="PS50949">
    <property type="entry name" value="HTH_GNTR"/>
    <property type="match status" value="1"/>
</dbReference>
<keyword evidence="1" id="KW-0805">Transcription regulation</keyword>
<dbReference type="CDD" id="cd07377">
    <property type="entry name" value="WHTH_GntR"/>
    <property type="match status" value="1"/>
</dbReference>
<dbReference type="PANTHER" id="PTHR44846:SF1">
    <property type="entry name" value="MANNOSYL-D-GLYCERATE TRANSPORT_METABOLISM SYSTEM REPRESSOR MNGR-RELATED"/>
    <property type="match status" value="1"/>
</dbReference>
<keyword evidence="6" id="KW-1185">Reference proteome</keyword>
<dbReference type="Pfam" id="PF07702">
    <property type="entry name" value="UTRA"/>
    <property type="match status" value="1"/>
</dbReference>
<protein>
    <submittedName>
        <fullName evidence="5">GntR family transcriptional regulator</fullName>
    </submittedName>
</protein>
<dbReference type="FunFam" id="1.10.10.10:FF:000079">
    <property type="entry name" value="GntR family transcriptional regulator"/>
    <property type="match status" value="1"/>
</dbReference>
<dbReference type="Gene3D" id="3.40.1410.10">
    <property type="entry name" value="Chorismate lyase-like"/>
    <property type="match status" value="1"/>
</dbReference>
<dbReference type="EMBL" id="QJJQ01000001">
    <property type="protein sequence ID" value="PXW90383.1"/>
    <property type="molecule type" value="Genomic_DNA"/>
</dbReference>
<name>A0A2V3W7M7_9BACI</name>
<dbReference type="InterPro" id="IPR011663">
    <property type="entry name" value="UTRA"/>
</dbReference>
<keyword evidence="3" id="KW-0804">Transcription</keyword>
<evidence type="ECO:0000256" key="2">
    <source>
        <dbReference type="ARBA" id="ARBA00023125"/>
    </source>
</evidence>
<evidence type="ECO:0000313" key="6">
    <source>
        <dbReference type="Proteomes" id="UP000247978"/>
    </source>
</evidence>
<dbReference type="OrthoDB" id="9815017at2"/>
<dbReference type="GO" id="GO:0003677">
    <property type="term" value="F:DNA binding"/>
    <property type="evidence" value="ECO:0007669"/>
    <property type="project" value="UniProtKB-KW"/>
</dbReference>
<comment type="caution">
    <text evidence="5">The sequence shown here is derived from an EMBL/GenBank/DDBJ whole genome shotgun (WGS) entry which is preliminary data.</text>
</comment>
<dbReference type="SUPFAM" id="SSF46785">
    <property type="entry name" value="Winged helix' DNA-binding domain"/>
    <property type="match status" value="1"/>
</dbReference>
<accession>A0A2V3W7M7</accession>
<evidence type="ECO:0000313" key="5">
    <source>
        <dbReference type="EMBL" id="PXW90383.1"/>
    </source>
</evidence>
<dbReference type="InterPro" id="IPR050679">
    <property type="entry name" value="Bact_HTH_transcr_reg"/>
</dbReference>
<evidence type="ECO:0000259" key="4">
    <source>
        <dbReference type="PROSITE" id="PS50949"/>
    </source>
</evidence>
<proteinExistence type="predicted"/>
<gene>
    <name evidence="5" type="ORF">DFR56_101295</name>
</gene>
<evidence type="ECO:0000256" key="1">
    <source>
        <dbReference type="ARBA" id="ARBA00023015"/>
    </source>
</evidence>
<dbReference type="InterPro" id="IPR000524">
    <property type="entry name" value="Tscrpt_reg_HTH_GntR"/>
</dbReference>
<dbReference type="Gene3D" id="1.10.10.10">
    <property type="entry name" value="Winged helix-like DNA-binding domain superfamily/Winged helix DNA-binding domain"/>
    <property type="match status" value="1"/>
</dbReference>
<organism evidence="5 6">
    <name type="scientific">Pseudogracilibacillus auburnensis</name>
    <dbReference type="NCBI Taxonomy" id="1494959"/>
    <lineage>
        <taxon>Bacteria</taxon>
        <taxon>Bacillati</taxon>
        <taxon>Bacillota</taxon>
        <taxon>Bacilli</taxon>
        <taxon>Bacillales</taxon>
        <taxon>Bacillaceae</taxon>
        <taxon>Pseudogracilibacillus</taxon>
    </lineage>
</organism>
<dbReference type="GO" id="GO:0045892">
    <property type="term" value="P:negative regulation of DNA-templated transcription"/>
    <property type="evidence" value="ECO:0007669"/>
    <property type="project" value="TreeGrafter"/>
</dbReference>
<dbReference type="SMART" id="SM00866">
    <property type="entry name" value="UTRA"/>
    <property type="match status" value="1"/>
</dbReference>
<dbReference type="InterPro" id="IPR036390">
    <property type="entry name" value="WH_DNA-bd_sf"/>
</dbReference>
<dbReference type="SUPFAM" id="SSF64288">
    <property type="entry name" value="Chorismate lyase-like"/>
    <property type="match status" value="1"/>
</dbReference>
<dbReference type="Pfam" id="PF00392">
    <property type="entry name" value="GntR"/>
    <property type="match status" value="1"/>
</dbReference>
<feature type="domain" description="HTH gntR-type" evidence="4">
    <location>
        <begin position="10"/>
        <end position="78"/>
    </location>
</feature>
<dbReference type="RefSeq" id="WP_110393649.1">
    <property type="nucleotide sequence ID" value="NZ_JADIJL010000043.1"/>
</dbReference>